<dbReference type="EMBL" id="JBHUHZ010000001">
    <property type="protein sequence ID" value="MFD2161368.1"/>
    <property type="molecule type" value="Genomic_DNA"/>
</dbReference>
<comment type="caution">
    <text evidence="3">The sequence shown here is derived from an EMBL/GenBank/DDBJ whole genome shotgun (WGS) entry which is preliminary data.</text>
</comment>
<sequence>MEAKNILKIAMLPLVLCAIMAFTSFPPQGKGNNEDKGNKSQGQSQDKGHGKSDQGQKGNKSETDRSQSPRKGHSNADNPGNRNNSRAEADNRDSRGNSDNRGKVGNDNGNSRGKANGNDAGFNRGNGNSNADFKSRGNGNSRNMNGKRDVDINWNLNDFDNRWNPKNSKKVTICHNPTGDSNNGVTIRVSENALQAHRNHGDQIGECNINYSDRWSGDYIRSRENVYNTYEQTWERMSYGEALLRLAAAKILGLRTDLDRNRATWSASEIQRRETLIYDLENNSVALDNQLELSRQRLDSDVNIIISL</sequence>
<dbReference type="RefSeq" id="WP_255899512.1">
    <property type="nucleotide sequence ID" value="NZ_JAFMZO010000001.1"/>
</dbReference>
<keyword evidence="2" id="KW-0732">Signal</keyword>
<name>A0ABW4ZH57_9SPHI</name>
<feature type="signal peptide" evidence="2">
    <location>
        <begin position="1"/>
        <end position="29"/>
    </location>
</feature>
<feature type="chain" id="PRO_5045851515" evidence="2">
    <location>
        <begin position="30"/>
        <end position="308"/>
    </location>
</feature>
<evidence type="ECO:0000313" key="3">
    <source>
        <dbReference type="EMBL" id="MFD2161368.1"/>
    </source>
</evidence>
<protein>
    <submittedName>
        <fullName evidence="3">Uncharacterized protein</fullName>
    </submittedName>
</protein>
<keyword evidence="4" id="KW-1185">Reference proteome</keyword>
<feature type="region of interest" description="Disordered" evidence="1">
    <location>
        <begin position="28"/>
        <end position="149"/>
    </location>
</feature>
<gene>
    <name evidence="3" type="ORF">ACFSJU_03135</name>
</gene>
<feature type="compositionally biased region" description="Basic and acidic residues" evidence="1">
    <location>
        <begin position="85"/>
        <end position="104"/>
    </location>
</feature>
<feature type="compositionally biased region" description="Basic and acidic residues" evidence="1">
    <location>
        <begin position="46"/>
        <end position="67"/>
    </location>
</feature>
<evidence type="ECO:0000256" key="1">
    <source>
        <dbReference type="SAM" id="MobiDB-lite"/>
    </source>
</evidence>
<dbReference type="Proteomes" id="UP001597387">
    <property type="component" value="Unassembled WGS sequence"/>
</dbReference>
<accession>A0ABW4ZH57</accession>
<reference evidence="4" key="1">
    <citation type="journal article" date="2019" name="Int. J. Syst. Evol. Microbiol.">
        <title>The Global Catalogue of Microorganisms (GCM) 10K type strain sequencing project: providing services to taxonomists for standard genome sequencing and annotation.</title>
        <authorList>
            <consortium name="The Broad Institute Genomics Platform"/>
            <consortium name="The Broad Institute Genome Sequencing Center for Infectious Disease"/>
            <person name="Wu L."/>
            <person name="Ma J."/>
        </authorList>
    </citation>
    <scope>NUCLEOTIDE SEQUENCE [LARGE SCALE GENOMIC DNA]</scope>
    <source>
        <strain evidence="4">KCTC 42217</strain>
    </source>
</reference>
<organism evidence="3 4">
    <name type="scientific">Paradesertivirga mongoliensis</name>
    <dbReference type="NCBI Taxonomy" id="2100740"/>
    <lineage>
        <taxon>Bacteria</taxon>
        <taxon>Pseudomonadati</taxon>
        <taxon>Bacteroidota</taxon>
        <taxon>Sphingobacteriia</taxon>
        <taxon>Sphingobacteriales</taxon>
        <taxon>Sphingobacteriaceae</taxon>
        <taxon>Paradesertivirga</taxon>
    </lineage>
</organism>
<proteinExistence type="predicted"/>
<feature type="compositionally biased region" description="Polar residues" evidence="1">
    <location>
        <begin position="75"/>
        <end position="84"/>
    </location>
</feature>
<evidence type="ECO:0000313" key="4">
    <source>
        <dbReference type="Proteomes" id="UP001597387"/>
    </source>
</evidence>
<evidence type="ECO:0000256" key="2">
    <source>
        <dbReference type="SAM" id="SignalP"/>
    </source>
</evidence>